<feature type="compositionally biased region" description="Low complexity" evidence="1">
    <location>
        <begin position="412"/>
        <end position="426"/>
    </location>
</feature>
<reference evidence="3" key="1">
    <citation type="journal article" date="2017" name="Nat. Microbiol.">
        <title>Global analysis of biosynthetic gene clusters reveals vast potential of secondary metabolite production in Penicillium species.</title>
        <authorList>
            <person name="Nielsen J.C."/>
            <person name="Grijseels S."/>
            <person name="Prigent S."/>
            <person name="Ji B."/>
            <person name="Dainat J."/>
            <person name="Nielsen K.F."/>
            <person name="Frisvad J.C."/>
            <person name="Workman M."/>
            <person name="Nielsen J."/>
        </authorList>
    </citation>
    <scope>NUCLEOTIDE SEQUENCE [LARGE SCALE GENOMIC DNA]</scope>
    <source>
        <strain evidence="3">IBT 13039</strain>
    </source>
</reference>
<feature type="compositionally biased region" description="Basic and acidic residues" evidence="1">
    <location>
        <begin position="353"/>
        <end position="363"/>
    </location>
</feature>
<dbReference type="STRING" id="60175.A0A1V6Y7I0"/>
<name>A0A1V6Y7I0_PENNA</name>
<feature type="region of interest" description="Disordered" evidence="1">
    <location>
        <begin position="353"/>
        <end position="429"/>
    </location>
</feature>
<sequence>MVSKLGIQRRPVRRSRLSPRELMDANTYRFDELIGPLSSLFWLAYLDELAQAVFDPSIALDDKVRPIPVNVGVSWILEHLFEEGKLPGSLYDRYFFETHQPPVAVMPTRLDPIRHKLETIRVKGDKSKDRLAAKILEDYVSKLGGSAFLYRIFTRAALAALMAFSAPVIHSKNLDLELGPGIYTSDSLETLIVPMWTPCLICDTAGVEEVDESSTWSDGLHSGMNISNGSMKTTSVVNVPDSIPQEWRTADVIKGPIAKPDSPKNCLPSTWRRITNSRNQIQRMWSAVSISSNDKGEVGEGRMSHLLGPQHRRCSKLARSMDRPLIRIKRKGRPFATCTMCNATPCTSPIEHARAKRDAELKCPKKSSSGRIHRQNPNAFLPIAPRPGPGPSPTGSISASGKNVAVTKSKSRSGSKSACSTSSASSPEKTQIYHDALAGDWSGSEGSVSRVDSARHTVSFSGSAVPGLDSGRTLSAEQGSNSHSAPGSLYEYPVSEEEGTAAVLFDPAYSLQPSSLAVSGAQPAPTLPMVSPLDGVHPFDFSLDPALELGDNTLGYLNEVDINMDLDLPAMEEMFHVEDWSRYMWSAETGFEHLDTGFPPAQ</sequence>
<feature type="compositionally biased region" description="Polar residues" evidence="1">
    <location>
        <begin position="472"/>
        <end position="485"/>
    </location>
</feature>
<organism evidence="2 3">
    <name type="scientific">Penicillium nalgiovense</name>
    <dbReference type="NCBI Taxonomy" id="60175"/>
    <lineage>
        <taxon>Eukaryota</taxon>
        <taxon>Fungi</taxon>
        <taxon>Dikarya</taxon>
        <taxon>Ascomycota</taxon>
        <taxon>Pezizomycotina</taxon>
        <taxon>Eurotiomycetes</taxon>
        <taxon>Eurotiomycetidae</taxon>
        <taxon>Eurotiales</taxon>
        <taxon>Aspergillaceae</taxon>
        <taxon>Penicillium</taxon>
    </lineage>
</organism>
<evidence type="ECO:0000256" key="1">
    <source>
        <dbReference type="SAM" id="MobiDB-lite"/>
    </source>
</evidence>
<feature type="compositionally biased region" description="Polar residues" evidence="1">
    <location>
        <begin position="366"/>
        <end position="378"/>
    </location>
</feature>
<evidence type="ECO:0000313" key="2">
    <source>
        <dbReference type="EMBL" id="OQE83271.1"/>
    </source>
</evidence>
<protein>
    <submittedName>
        <fullName evidence="2">Uncharacterized protein</fullName>
    </submittedName>
</protein>
<proteinExistence type="predicted"/>
<accession>A0A1V6Y7I0</accession>
<dbReference type="EMBL" id="MOOB01000033">
    <property type="protein sequence ID" value="OQE83271.1"/>
    <property type="molecule type" value="Genomic_DNA"/>
</dbReference>
<comment type="caution">
    <text evidence="2">The sequence shown here is derived from an EMBL/GenBank/DDBJ whole genome shotgun (WGS) entry which is preliminary data.</text>
</comment>
<gene>
    <name evidence="2" type="ORF">PENNAL_c0033G00684</name>
</gene>
<dbReference type="Proteomes" id="UP000191691">
    <property type="component" value="Unassembled WGS sequence"/>
</dbReference>
<dbReference type="AlphaFoldDB" id="A0A1V6Y7I0"/>
<keyword evidence="3" id="KW-1185">Reference proteome</keyword>
<feature type="region of interest" description="Disordered" evidence="1">
    <location>
        <begin position="460"/>
        <end position="490"/>
    </location>
</feature>
<evidence type="ECO:0000313" key="3">
    <source>
        <dbReference type="Proteomes" id="UP000191691"/>
    </source>
</evidence>